<evidence type="ECO:0000256" key="3">
    <source>
        <dbReference type="ARBA" id="ARBA00022777"/>
    </source>
</evidence>
<feature type="transmembrane region" description="Helical" evidence="4">
    <location>
        <begin position="31"/>
        <end position="49"/>
    </location>
</feature>
<evidence type="ECO:0000313" key="7">
    <source>
        <dbReference type="Proteomes" id="UP000681526"/>
    </source>
</evidence>
<comment type="caution">
    <text evidence="6">The sequence shown here is derived from an EMBL/GenBank/DDBJ whole genome shotgun (WGS) entry which is preliminary data.</text>
</comment>
<evidence type="ECO:0000313" key="6">
    <source>
        <dbReference type="EMBL" id="CAG5092449.1"/>
    </source>
</evidence>
<keyword evidence="4" id="KW-0812">Transmembrane</keyword>
<keyword evidence="1" id="KW-0597">Phosphoprotein</keyword>
<dbReference type="Gene3D" id="1.10.287.130">
    <property type="match status" value="1"/>
</dbReference>
<organism evidence="6 7">
    <name type="scientific">Thermobacillus xylanilyticus</name>
    <dbReference type="NCBI Taxonomy" id="76633"/>
    <lineage>
        <taxon>Bacteria</taxon>
        <taxon>Bacillati</taxon>
        <taxon>Bacillota</taxon>
        <taxon>Bacilli</taxon>
        <taxon>Bacillales</taxon>
        <taxon>Paenibacillaceae</taxon>
        <taxon>Thermobacillus</taxon>
    </lineage>
</organism>
<dbReference type="SUPFAM" id="SSF55890">
    <property type="entry name" value="Sporulation response regulatory protein Spo0B"/>
    <property type="match status" value="1"/>
</dbReference>
<feature type="transmembrane region" description="Helical" evidence="4">
    <location>
        <begin position="7"/>
        <end position="25"/>
    </location>
</feature>
<dbReference type="Proteomes" id="UP000681526">
    <property type="component" value="Unassembled WGS sequence"/>
</dbReference>
<dbReference type="Pfam" id="PF14689">
    <property type="entry name" value="SPOB_a"/>
    <property type="match status" value="1"/>
</dbReference>
<name>A0ABM8V8L4_THEXY</name>
<keyword evidence="2" id="KW-0808">Transferase</keyword>
<feature type="domain" description="SpoOB alpha-helical" evidence="5">
    <location>
        <begin position="68"/>
        <end position="119"/>
    </location>
</feature>
<evidence type="ECO:0000256" key="1">
    <source>
        <dbReference type="ARBA" id="ARBA00022553"/>
    </source>
</evidence>
<keyword evidence="3" id="KW-0418">Kinase</keyword>
<accession>A0ABM8V8L4</accession>
<reference evidence="6 7" key="1">
    <citation type="submission" date="2021-04" db="EMBL/GenBank/DDBJ databases">
        <authorList>
            <person name="Rakotoarivonina H."/>
        </authorList>
    </citation>
    <scope>NUCLEOTIDE SEQUENCE [LARGE SCALE GENOMIC DNA]</scope>
    <source>
        <strain evidence="6 7">XE</strain>
    </source>
</reference>
<keyword evidence="7" id="KW-1185">Reference proteome</keyword>
<dbReference type="InterPro" id="IPR039506">
    <property type="entry name" value="SPOB_a"/>
</dbReference>
<evidence type="ECO:0000256" key="4">
    <source>
        <dbReference type="SAM" id="Phobius"/>
    </source>
</evidence>
<evidence type="ECO:0000259" key="5">
    <source>
        <dbReference type="Pfam" id="PF14689"/>
    </source>
</evidence>
<proteinExistence type="predicted"/>
<keyword evidence="4" id="KW-0472">Membrane</keyword>
<sequence>MNRYRMAKIYGAASVVLPAAAVWIWRTEWWAHLVFILWVAAAALFWVLIDRKERETGHERMMRTLQWTAIRTLNHHRHDWMNDLQVLYGYIRMNKPDKTVECVEKIRQRMQEESRIAKLGVPSLILYAQSFRTAPGPITLHLELPDELNLAELPFDAEAASAALIDVINVYRYGAKPGAEEPAQLTVRLDREEAALKAVLKFDGEFIQTKDAHDRIRQRLKRSPFRAERLEPELTEVMLAADLGS</sequence>
<evidence type="ECO:0000256" key="2">
    <source>
        <dbReference type="ARBA" id="ARBA00022679"/>
    </source>
</evidence>
<dbReference type="RefSeq" id="WP_213486531.1">
    <property type="nucleotide sequence ID" value="NZ_CAJRAY010000094.1"/>
</dbReference>
<protein>
    <submittedName>
        <fullName evidence="6">Sporulation initiation phosphotransferase Spo0B</fullName>
    </submittedName>
</protein>
<dbReference type="EMBL" id="CAJRAY010000094">
    <property type="protein sequence ID" value="CAG5092449.1"/>
    <property type="molecule type" value="Genomic_DNA"/>
</dbReference>
<dbReference type="InterPro" id="IPR016120">
    <property type="entry name" value="Sig_transdc_His_kin_SpoOB"/>
</dbReference>
<gene>
    <name evidence="6" type="primary">txxe 3301-spo0B</name>
    <name evidence="6" type="ORF">TXXE_18200</name>
</gene>
<keyword evidence="4" id="KW-1133">Transmembrane helix</keyword>